<dbReference type="PANTHER" id="PTHR11067:SF9">
    <property type="entry name" value="INOSINE TRIPHOSPHATE PYROPHOSPHATASE"/>
    <property type="match status" value="1"/>
</dbReference>
<dbReference type="GO" id="GO:0017111">
    <property type="term" value="F:ribonucleoside triphosphate phosphatase activity"/>
    <property type="evidence" value="ECO:0007669"/>
    <property type="project" value="InterPro"/>
</dbReference>
<dbReference type="InterPro" id="IPR029001">
    <property type="entry name" value="ITPase-like_fam"/>
</dbReference>
<dbReference type="GO" id="GO:0035870">
    <property type="term" value="F:dITP diphosphatase activity"/>
    <property type="evidence" value="ECO:0007669"/>
    <property type="project" value="UniProtKB-UniRule"/>
</dbReference>
<feature type="binding site" evidence="10">
    <location>
        <position position="41"/>
    </location>
    <ligand>
        <name>Mg(2+)</name>
        <dbReference type="ChEBI" id="CHEBI:18420"/>
    </ligand>
</feature>
<sequence>MKSLSLASNNSHKVREIRAILSPLGFTLSTPKELGIDFGPEETGKTFTENALLKARELFSLSKLPSLADDSGICVETLGGEPGVYSARFGGEGLDDEGRARLLLEKMRGEKNRNAKYVCVIALVTSEGEFTFEGECPGLISDTYDTSGNGFGYDPIFYYPPFSAHFSQVSDEKKNSVSHRKKALDELVKYLKAYSQN</sequence>
<feature type="binding site" evidence="10">
    <location>
        <begin position="151"/>
        <end position="154"/>
    </location>
    <ligand>
        <name>substrate</name>
    </ligand>
</feature>
<dbReference type="Proteomes" id="UP000297871">
    <property type="component" value="Unassembled WGS sequence"/>
</dbReference>
<dbReference type="InterPro" id="IPR020922">
    <property type="entry name" value="dITP/XTP_pyrophosphatase"/>
</dbReference>
<feature type="binding site" evidence="10">
    <location>
        <begin position="179"/>
        <end position="180"/>
    </location>
    <ligand>
        <name>substrate</name>
    </ligand>
</feature>
<comment type="catalytic activity">
    <reaction evidence="9 10">
        <text>XTP + H2O = XMP + diphosphate + H(+)</text>
        <dbReference type="Rhea" id="RHEA:28610"/>
        <dbReference type="ChEBI" id="CHEBI:15377"/>
        <dbReference type="ChEBI" id="CHEBI:15378"/>
        <dbReference type="ChEBI" id="CHEBI:33019"/>
        <dbReference type="ChEBI" id="CHEBI:57464"/>
        <dbReference type="ChEBI" id="CHEBI:61314"/>
        <dbReference type="EC" id="3.6.1.66"/>
    </reaction>
</comment>
<protein>
    <recommendedName>
        <fullName evidence="10">dITP/XTP pyrophosphatase</fullName>
        <ecNumber evidence="10">3.6.1.66</ecNumber>
    </recommendedName>
    <alternativeName>
        <fullName evidence="10">Non-canonical purine NTP pyrophosphatase</fullName>
    </alternativeName>
    <alternativeName>
        <fullName evidence="10">Non-standard purine NTP pyrophosphatase</fullName>
    </alternativeName>
    <alternativeName>
        <fullName evidence="10">Nucleoside-triphosphate diphosphatase</fullName>
    </alternativeName>
    <alternativeName>
        <fullName evidence="10">Nucleoside-triphosphate pyrophosphatase</fullName>
        <shortName evidence="10">NTPase</shortName>
    </alternativeName>
</protein>
<keyword evidence="4 10" id="KW-0547">Nucleotide-binding</keyword>
<dbReference type="GO" id="GO:0036220">
    <property type="term" value="F:ITP diphosphatase activity"/>
    <property type="evidence" value="ECO:0007669"/>
    <property type="project" value="UniProtKB-UniRule"/>
</dbReference>
<gene>
    <name evidence="12" type="primary">rdgB</name>
    <name evidence="12" type="ORF">EHQ52_05655</name>
</gene>
<evidence type="ECO:0000256" key="6">
    <source>
        <dbReference type="ARBA" id="ARBA00022842"/>
    </source>
</evidence>
<keyword evidence="6 10" id="KW-0460">Magnesium</keyword>
<keyword evidence="13" id="KW-1185">Reference proteome</keyword>
<evidence type="ECO:0000256" key="9">
    <source>
        <dbReference type="ARBA" id="ARBA00052017"/>
    </source>
</evidence>
<evidence type="ECO:0000256" key="1">
    <source>
        <dbReference type="ARBA" id="ARBA00008023"/>
    </source>
</evidence>
<evidence type="ECO:0000256" key="2">
    <source>
        <dbReference type="ARBA" id="ARBA00011738"/>
    </source>
</evidence>
<dbReference type="GO" id="GO:0046872">
    <property type="term" value="F:metal ion binding"/>
    <property type="evidence" value="ECO:0007669"/>
    <property type="project" value="UniProtKB-KW"/>
</dbReference>
<evidence type="ECO:0000256" key="10">
    <source>
        <dbReference type="HAMAP-Rule" id="MF_01405"/>
    </source>
</evidence>
<dbReference type="OrthoDB" id="9807456at2"/>
<comment type="cofactor">
    <cofactor evidence="10">
        <name>Mg(2+)</name>
        <dbReference type="ChEBI" id="CHEBI:18420"/>
    </cofactor>
    <text evidence="10">Binds 1 Mg(2+) ion per subunit.</text>
</comment>
<dbReference type="GO" id="GO:0009117">
    <property type="term" value="P:nucleotide metabolic process"/>
    <property type="evidence" value="ECO:0007669"/>
    <property type="project" value="UniProtKB-KW"/>
</dbReference>
<evidence type="ECO:0000313" key="13">
    <source>
        <dbReference type="Proteomes" id="UP000297871"/>
    </source>
</evidence>
<organism evidence="12 13">
    <name type="scientific">Leptospira koniambonensis</name>
    <dbReference type="NCBI Taxonomy" id="2484950"/>
    <lineage>
        <taxon>Bacteria</taxon>
        <taxon>Pseudomonadati</taxon>
        <taxon>Spirochaetota</taxon>
        <taxon>Spirochaetia</taxon>
        <taxon>Leptospirales</taxon>
        <taxon>Leptospiraceae</taxon>
        <taxon>Leptospira</taxon>
    </lineage>
</organism>
<dbReference type="EC" id="3.6.1.66" evidence="10"/>
<dbReference type="Pfam" id="PF01725">
    <property type="entry name" value="Ham1p_like"/>
    <property type="match status" value="1"/>
</dbReference>
<proteinExistence type="inferred from homology"/>
<evidence type="ECO:0000313" key="12">
    <source>
        <dbReference type="EMBL" id="TGL34009.1"/>
    </source>
</evidence>
<dbReference type="RefSeq" id="WP_135614276.1">
    <property type="nucleotide sequence ID" value="NZ_RQFY01000004.1"/>
</dbReference>
<dbReference type="NCBIfam" id="TIGR00042">
    <property type="entry name" value="RdgB/HAM1 family non-canonical purine NTP pyrophosphatase"/>
    <property type="match status" value="1"/>
</dbReference>
<keyword evidence="7 10" id="KW-0546">Nucleotide metabolism</keyword>
<dbReference type="InterPro" id="IPR002637">
    <property type="entry name" value="RdgB/HAM1"/>
</dbReference>
<dbReference type="GO" id="GO:0000166">
    <property type="term" value="F:nucleotide binding"/>
    <property type="evidence" value="ECO:0007669"/>
    <property type="project" value="UniProtKB-KW"/>
</dbReference>
<comment type="catalytic activity">
    <reaction evidence="8 10">
        <text>dITP + H2O = dIMP + diphosphate + H(+)</text>
        <dbReference type="Rhea" id="RHEA:28342"/>
        <dbReference type="ChEBI" id="CHEBI:15377"/>
        <dbReference type="ChEBI" id="CHEBI:15378"/>
        <dbReference type="ChEBI" id="CHEBI:33019"/>
        <dbReference type="ChEBI" id="CHEBI:61194"/>
        <dbReference type="ChEBI" id="CHEBI:61382"/>
        <dbReference type="EC" id="3.6.1.66"/>
    </reaction>
</comment>
<dbReference type="CDD" id="cd00515">
    <property type="entry name" value="HAM1"/>
    <property type="match status" value="1"/>
</dbReference>
<dbReference type="GO" id="GO:0009146">
    <property type="term" value="P:purine nucleoside triphosphate catabolic process"/>
    <property type="evidence" value="ECO:0007669"/>
    <property type="project" value="UniProtKB-UniRule"/>
</dbReference>
<evidence type="ECO:0000256" key="7">
    <source>
        <dbReference type="ARBA" id="ARBA00023080"/>
    </source>
</evidence>
<comment type="similarity">
    <text evidence="1 10 11">Belongs to the HAM1 NTPase family.</text>
</comment>
<dbReference type="GO" id="GO:0036222">
    <property type="term" value="F:XTP diphosphatase activity"/>
    <property type="evidence" value="ECO:0007669"/>
    <property type="project" value="UniProtKB-UniRule"/>
</dbReference>
<feature type="binding site" evidence="10">
    <location>
        <begin position="8"/>
        <end position="13"/>
    </location>
    <ligand>
        <name>substrate</name>
    </ligand>
</feature>
<evidence type="ECO:0000256" key="11">
    <source>
        <dbReference type="RuleBase" id="RU003781"/>
    </source>
</evidence>
<reference evidence="12" key="1">
    <citation type="journal article" date="2019" name="PLoS Negl. Trop. Dis.">
        <title>Revisiting the worldwide diversity of Leptospira species in the environment.</title>
        <authorList>
            <person name="Vincent A.T."/>
            <person name="Schiettekatte O."/>
            <person name="Bourhy P."/>
            <person name="Veyrier F.J."/>
            <person name="Picardeau M."/>
        </authorList>
    </citation>
    <scope>NUCLEOTIDE SEQUENCE [LARGE SCALE GENOMIC DNA]</scope>
    <source>
        <strain evidence="12">201800265</strain>
    </source>
</reference>
<dbReference type="HAMAP" id="MF_01405">
    <property type="entry name" value="Non_canon_purine_NTPase"/>
    <property type="match status" value="1"/>
</dbReference>
<dbReference type="Gene3D" id="3.90.950.10">
    <property type="match status" value="1"/>
</dbReference>
<accession>A0A4V3JN89</accession>
<dbReference type="EMBL" id="RQFY01000004">
    <property type="protein sequence ID" value="TGL34009.1"/>
    <property type="molecule type" value="Genomic_DNA"/>
</dbReference>
<keyword evidence="3 10" id="KW-0479">Metal-binding</keyword>
<dbReference type="SUPFAM" id="SSF52972">
    <property type="entry name" value="ITPase-like"/>
    <property type="match status" value="1"/>
</dbReference>
<feature type="active site" description="Proton acceptor" evidence="10">
    <location>
        <position position="70"/>
    </location>
</feature>
<feature type="binding site" evidence="10">
    <location>
        <position position="174"/>
    </location>
    <ligand>
        <name>substrate</name>
    </ligand>
</feature>
<evidence type="ECO:0000256" key="8">
    <source>
        <dbReference type="ARBA" id="ARBA00051875"/>
    </source>
</evidence>
<dbReference type="GO" id="GO:0005829">
    <property type="term" value="C:cytosol"/>
    <property type="evidence" value="ECO:0007669"/>
    <property type="project" value="TreeGrafter"/>
</dbReference>
<comment type="function">
    <text evidence="10">Pyrophosphatase that catalyzes the hydrolysis of nucleoside triphosphates to their monophosphate derivatives, with a high preference for the non-canonical purine nucleotides XTP (xanthosine triphosphate), dITP (deoxyinosine triphosphate) and ITP. Seems to function as a house-cleaning enzyme that removes non-canonical purine nucleotides from the nucleotide pool, thus preventing their incorporation into DNA/RNA and avoiding chromosomal lesions.</text>
</comment>
<dbReference type="PANTHER" id="PTHR11067">
    <property type="entry name" value="INOSINE TRIPHOSPHATE PYROPHOSPHATASE/HAM1 PROTEIN"/>
    <property type="match status" value="1"/>
</dbReference>
<dbReference type="AlphaFoldDB" id="A0A4V3JN89"/>
<name>A0A4V3JN89_9LEPT</name>
<evidence type="ECO:0000256" key="5">
    <source>
        <dbReference type="ARBA" id="ARBA00022801"/>
    </source>
</evidence>
<comment type="subunit">
    <text evidence="2 10">Homodimer.</text>
</comment>
<evidence type="ECO:0000256" key="4">
    <source>
        <dbReference type="ARBA" id="ARBA00022741"/>
    </source>
</evidence>
<feature type="binding site" evidence="10">
    <location>
        <position position="71"/>
    </location>
    <ligand>
        <name>substrate</name>
    </ligand>
</feature>
<comment type="caution">
    <text evidence="12">The sequence shown here is derived from an EMBL/GenBank/DDBJ whole genome shotgun (WGS) entry which is preliminary data.</text>
</comment>
<feature type="binding site" evidence="10">
    <location>
        <position position="70"/>
    </location>
    <ligand>
        <name>Mg(2+)</name>
        <dbReference type="ChEBI" id="CHEBI:18420"/>
    </ligand>
</feature>
<comment type="catalytic activity">
    <reaction evidence="10">
        <text>ITP + H2O = IMP + diphosphate + H(+)</text>
        <dbReference type="Rhea" id="RHEA:29399"/>
        <dbReference type="ChEBI" id="CHEBI:15377"/>
        <dbReference type="ChEBI" id="CHEBI:15378"/>
        <dbReference type="ChEBI" id="CHEBI:33019"/>
        <dbReference type="ChEBI" id="CHEBI:58053"/>
        <dbReference type="ChEBI" id="CHEBI:61402"/>
        <dbReference type="EC" id="3.6.1.66"/>
    </reaction>
</comment>
<keyword evidence="5 10" id="KW-0378">Hydrolase</keyword>
<dbReference type="FunFam" id="3.90.950.10:FF:000001">
    <property type="entry name" value="dITP/XTP pyrophosphatase"/>
    <property type="match status" value="1"/>
</dbReference>
<evidence type="ECO:0000256" key="3">
    <source>
        <dbReference type="ARBA" id="ARBA00022723"/>
    </source>
</evidence>